<keyword evidence="1 2" id="KW-0728">SH3 domain</keyword>
<protein>
    <submittedName>
        <fullName evidence="5">Predicted protein</fullName>
    </submittedName>
</protein>
<dbReference type="GO" id="GO:1990528">
    <property type="term" value="C:Rvs161p-Rvs167p complex"/>
    <property type="evidence" value="ECO:0007669"/>
    <property type="project" value="TreeGrafter"/>
</dbReference>
<reference evidence="5 6" key="1">
    <citation type="journal article" date="2008" name="Nature">
        <title>The genome of Laccaria bicolor provides insights into mycorrhizal symbiosis.</title>
        <authorList>
            <person name="Martin F."/>
            <person name="Aerts A."/>
            <person name="Ahren D."/>
            <person name="Brun A."/>
            <person name="Danchin E.G.J."/>
            <person name="Duchaussoy F."/>
            <person name="Gibon J."/>
            <person name="Kohler A."/>
            <person name="Lindquist E."/>
            <person name="Pereda V."/>
            <person name="Salamov A."/>
            <person name="Shapiro H.J."/>
            <person name="Wuyts J."/>
            <person name="Blaudez D."/>
            <person name="Buee M."/>
            <person name="Brokstein P."/>
            <person name="Canbaeck B."/>
            <person name="Cohen D."/>
            <person name="Courty P.E."/>
            <person name="Coutinho P.M."/>
            <person name="Delaruelle C."/>
            <person name="Detter J.C."/>
            <person name="Deveau A."/>
            <person name="DiFazio S."/>
            <person name="Duplessis S."/>
            <person name="Fraissinet-Tachet L."/>
            <person name="Lucic E."/>
            <person name="Frey-Klett P."/>
            <person name="Fourrey C."/>
            <person name="Feussner I."/>
            <person name="Gay G."/>
            <person name="Grimwood J."/>
            <person name="Hoegger P.J."/>
            <person name="Jain P."/>
            <person name="Kilaru S."/>
            <person name="Labbe J."/>
            <person name="Lin Y.C."/>
            <person name="Legue V."/>
            <person name="Le Tacon F."/>
            <person name="Marmeisse R."/>
            <person name="Melayah D."/>
            <person name="Montanini B."/>
            <person name="Muratet M."/>
            <person name="Nehls U."/>
            <person name="Niculita-Hirzel H."/>
            <person name="Oudot-Le Secq M.P."/>
            <person name="Peter M."/>
            <person name="Quesneville H."/>
            <person name="Rajashekar B."/>
            <person name="Reich M."/>
            <person name="Rouhier N."/>
            <person name="Schmutz J."/>
            <person name="Yin T."/>
            <person name="Chalot M."/>
            <person name="Henrissat B."/>
            <person name="Kuees U."/>
            <person name="Lucas S."/>
            <person name="Van de Peer Y."/>
            <person name="Podila G.K."/>
            <person name="Polle A."/>
            <person name="Pukkila P.J."/>
            <person name="Richardson P.M."/>
            <person name="Rouze P."/>
            <person name="Sanders I.R."/>
            <person name="Stajich J.E."/>
            <person name="Tunlid A."/>
            <person name="Tuskan G."/>
            <person name="Grigoriev I.V."/>
        </authorList>
    </citation>
    <scope>NUCLEOTIDE SEQUENCE [LARGE SCALE GENOMIC DNA]</scope>
    <source>
        <strain evidence="6">S238N-H82 / ATCC MYA-4686</strain>
    </source>
</reference>
<name>B0DAB2_LACBS</name>
<dbReference type="FunFam" id="2.30.30.40:FF:000072">
    <property type="entry name" value="Unconventional Myosin IB"/>
    <property type="match status" value="1"/>
</dbReference>
<dbReference type="GO" id="GO:0031097">
    <property type="term" value="C:medial cortex"/>
    <property type="evidence" value="ECO:0007669"/>
    <property type="project" value="TreeGrafter"/>
</dbReference>
<feature type="region of interest" description="Disordered" evidence="3">
    <location>
        <begin position="152"/>
        <end position="184"/>
    </location>
</feature>
<dbReference type="PANTHER" id="PTHR47174">
    <property type="entry name" value="BRIDGING INTEGRATOR 3"/>
    <property type="match status" value="1"/>
</dbReference>
<dbReference type="PROSITE" id="PS50002">
    <property type="entry name" value="SH3"/>
    <property type="match status" value="1"/>
</dbReference>
<dbReference type="EMBL" id="DS547101">
    <property type="protein sequence ID" value="EDR08723.1"/>
    <property type="molecule type" value="Genomic_DNA"/>
</dbReference>
<evidence type="ECO:0000313" key="6">
    <source>
        <dbReference type="Proteomes" id="UP000001194"/>
    </source>
</evidence>
<dbReference type="InterPro" id="IPR001452">
    <property type="entry name" value="SH3_domain"/>
</dbReference>
<gene>
    <name evidence="5" type="ORF">LACBIDRAFT_297231</name>
</gene>
<dbReference type="PRINTS" id="PR00452">
    <property type="entry name" value="SH3DOMAIN"/>
</dbReference>
<dbReference type="AlphaFoldDB" id="B0DAB2"/>
<dbReference type="FunCoup" id="B0DAB2">
    <property type="interactions" value="56"/>
</dbReference>
<dbReference type="GO" id="GO:0051666">
    <property type="term" value="P:actin cortical patch localization"/>
    <property type="evidence" value="ECO:0007669"/>
    <property type="project" value="InterPro"/>
</dbReference>
<dbReference type="GO" id="GO:0008289">
    <property type="term" value="F:lipid binding"/>
    <property type="evidence" value="ECO:0007669"/>
    <property type="project" value="TreeGrafter"/>
</dbReference>
<feature type="domain" description="SH3" evidence="4">
    <location>
        <begin position="72"/>
        <end position="133"/>
    </location>
</feature>
<dbReference type="GO" id="GO:0097320">
    <property type="term" value="P:plasma membrane tubulation"/>
    <property type="evidence" value="ECO:0007669"/>
    <property type="project" value="TreeGrafter"/>
</dbReference>
<accession>B0DAB2</accession>
<evidence type="ECO:0000256" key="3">
    <source>
        <dbReference type="SAM" id="MobiDB-lite"/>
    </source>
</evidence>
<dbReference type="GeneID" id="6076204"/>
<dbReference type="KEGG" id="lbc:LACBIDRAFT_297231"/>
<dbReference type="InterPro" id="IPR046982">
    <property type="entry name" value="BIN3/RVS161-like"/>
</dbReference>
<keyword evidence="6" id="KW-1185">Reference proteome</keyword>
<dbReference type="Gene3D" id="2.30.30.40">
    <property type="entry name" value="SH3 Domains"/>
    <property type="match status" value="1"/>
</dbReference>
<evidence type="ECO:0000256" key="2">
    <source>
        <dbReference type="PROSITE-ProRule" id="PRU00192"/>
    </source>
</evidence>
<evidence type="ECO:0000256" key="1">
    <source>
        <dbReference type="ARBA" id="ARBA00022443"/>
    </source>
</evidence>
<dbReference type="SUPFAM" id="SSF50044">
    <property type="entry name" value="SH3-domain"/>
    <property type="match status" value="1"/>
</dbReference>
<dbReference type="Proteomes" id="UP000001194">
    <property type="component" value="Unassembled WGS sequence"/>
</dbReference>
<dbReference type="SMART" id="SM00326">
    <property type="entry name" value="SH3"/>
    <property type="match status" value="1"/>
</dbReference>
<dbReference type="InterPro" id="IPR036028">
    <property type="entry name" value="SH3-like_dom_sf"/>
</dbReference>
<dbReference type="STRING" id="486041.B0DAB2"/>
<sequence>MSPQDSQAAALLAHVVSQVEQNVQFLASHAYISQADASAILTKLPNSNHGVTQITNGIARMPLAPRAAPVAPGVKQAKALWPYNENGQDPNDLSFSSGDIIEIVEETNADWWVGKFNGKQAMFPASYVERIAPAAAAAVPARKPYKPFGAALHGSDVPPPAGQGVNSLGLQEKEGTEEKKSRFGKYGNTMGQAAAGGVGFGAGAAIGGGLVRAIF</sequence>
<proteinExistence type="predicted"/>
<dbReference type="GO" id="GO:0043332">
    <property type="term" value="C:mating projection tip"/>
    <property type="evidence" value="ECO:0007669"/>
    <property type="project" value="TreeGrafter"/>
</dbReference>
<organism evidence="6">
    <name type="scientific">Laccaria bicolor (strain S238N-H82 / ATCC MYA-4686)</name>
    <name type="common">Bicoloured deceiver</name>
    <name type="synonym">Laccaria laccata var. bicolor</name>
    <dbReference type="NCBI Taxonomy" id="486041"/>
    <lineage>
        <taxon>Eukaryota</taxon>
        <taxon>Fungi</taxon>
        <taxon>Dikarya</taxon>
        <taxon>Basidiomycota</taxon>
        <taxon>Agaricomycotina</taxon>
        <taxon>Agaricomycetes</taxon>
        <taxon>Agaricomycetidae</taxon>
        <taxon>Agaricales</taxon>
        <taxon>Agaricineae</taxon>
        <taxon>Hydnangiaceae</taxon>
        <taxon>Laccaria</taxon>
    </lineage>
</organism>
<dbReference type="RefSeq" id="XP_001880948.1">
    <property type="nucleotide sequence ID" value="XM_001880913.1"/>
</dbReference>
<evidence type="ECO:0000259" key="4">
    <source>
        <dbReference type="PROSITE" id="PS50002"/>
    </source>
</evidence>
<dbReference type="OrthoDB" id="5983572at2759"/>
<dbReference type="HOGENOM" id="CLU_064552_0_0_1"/>
<dbReference type="Pfam" id="PF00018">
    <property type="entry name" value="SH3_1"/>
    <property type="match status" value="1"/>
</dbReference>
<dbReference type="GO" id="GO:0030479">
    <property type="term" value="C:actin cortical patch"/>
    <property type="evidence" value="ECO:0007669"/>
    <property type="project" value="TreeGrafter"/>
</dbReference>
<dbReference type="InParanoid" id="B0DAB2"/>
<evidence type="ECO:0000313" key="5">
    <source>
        <dbReference type="EMBL" id="EDR08723.1"/>
    </source>
</evidence>
<dbReference type="PANTHER" id="PTHR47174:SF1">
    <property type="entry name" value="REDUCED VIABILITY UPON STARVATION PROTEIN 167"/>
    <property type="match status" value="1"/>
</dbReference>
<feature type="compositionally biased region" description="Basic and acidic residues" evidence="3">
    <location>
        <begin position="171"/>
        <end position="181"/>
    </location>
</feature>
<dbReference type="GO" id="GO:0006897">
    <property type="term" value="P:endocytosis"/>
    <property type="evidence" value="ECO:0007669"/>
    <property type="project" value="InterPro"/>
</dbReference>